<dbReference type="PANTHER" id="PTHR46723:SF1">
    <property type="entry name" value="LEUCINE-RICH REPEAT AND IQ DOMAIN-CONTAINING PROTEIN 3"/>
    <property type="match status" value="1"/>
</dbReference>
<proteinExistence type="predicted"/>
<accession>A0A5A9NXC0</accession>
<comment type="caution">
    <text evidence="1">The sequence shown here is derived from an EMBL/GenBank/DDBJ whole genome shotgun (WGS) entry which is preliminary data.</text>
</comment>
<dbReference type="SUPFAM" id="SSF52058">
    <property type="entry name" value="L domain-like"/>
    <property type="match status" value="1"/>
</dbReference>
<protein>
    <submittedName>
        <fullName evidence="1">Leucine-rich repeat and IQ domain-containing protein 3</fullName>
    </submittedName>
</protein>
<keyword evidence="2" id="KW-1185">Reference proteome</keyword>
<dbReference type="InterPro" id="IPR052859">
    <property type="entry name" value="LRR-IQ_domain_protein"/>
</dbReference>
<gene>
    <name evidence="1" type="ORF">E1301_Tti007416</name>
</gene>
<dbReference type="InterPro" id="IPR032675">
    <property type="entry name" value="LRR_dom_sf"/>
</dbReference>
<evidence type="ECO:0000313" key="2">
    <source>
        <dbReference type="Proteomes" id="UP000324632"/>
    </source>
</evidence>
<dbReference type="Gene3D" id="3.80.10.10">
    <property type="entry name" value="Ribonuclease Inhibitor"/>
    <property type="match status" value="1"/>
</dbReference>
<dbReference type="AlphaFoldDB" id="A0A5A9NXC0"/>
<reference evidence="1 2" key="1">
    <citation type="journal article" date="2019" name="Mol. Ecol. Resour.">
        <title>Chromosome-level genome assembly of Triplophysa tibetana, a fish adapted to the harsh high-altitude environment of the Tibetan Plateau.</title>
        <authorList>
            <person name="Yang X."/>
            <person name="Liu H."/>
            <person name="Ma Z."/>
            <person name="Zou Y."/>
            <person name="Zou M."/>
            <person name="Mao Y."/>
            <person name="Li X."/>
            <person name="Wang H."/>
            <person name="Chen T."/>
            <person name="Wang W."/>
            <person name="Yang R."/>
        </authorList>
    </citation>
    <scope>NUCLEOTIDE SEQUENCE [LARGE SCALE GENOMIC DNA]</scope>
    <source>
        <strain evidence="1">TTIB1903HZAU</strain>
        <tissue evidence="1">Muscle</tissue>
    </source>
</reference>
<dbReference type="Pfam" id="PF14580">
    <property type="entry name" value="LRR_9"/>
    <property type="match status" value="1"/>
</dbReference>
<dbReference type="Proteomes" id="UP000324632">
    <property type="component" value="Chromosome 12"/>
</dbReference>
<evidence type="ECO:0000313" key="1">
    <source>
        <dbReference type="EMBL" id="KAA0714268.1"/>
    </source>
</evidence>
<dbReference type="PROSITE" id="PS51450">
    <property type="entry name" value="LRR"/>
    <property type="match status" value="1"/>
</dbReference>
<organism evidence="1 2">
    <name type="scientific">Triplophysa tibetana</name>
    <dbReference type="NCBI Taxonomy" id="1572043"/>
    <lineage>
        <taxon>Eukaryota</taxon>
        <taxon>Metazoa</taxon>
        <taxon>Chordata</taxon>
        <taxon>Craniata</taxon>
        <taxon>Vertebrata</taxon>
        <taxon>Euteleostomi</taxon>
        <taxon>Actinopterygii</taxon>
        <taxon>Neopterygii</taxon>
        <taxon>Teleostei</taxon>
        <taxon>Ostariophysi</taxon>
        <taxon>Cypriniformes</taxon>
        <taxon>Nemacheilidae</taxon>
        <taxon>Triplophysa</taxon>
    </lineage>
</organism>
<sequence length="472" mass="54577">MDSLEAYWTYLVSCSQSLIQDHGYWTSEDQKGRSFQDIVMVKLSRLLLKNLDQIGSCRSLKICILADNFLTRIEAVMECTRLVKLDLKGNQIVQLPDASCWSHLKELQLLYLHDNNMASWNNINGLSGCLNLTALTLYDSPLSLKKNYRHCVVNNILSLKALDNYVISDEEIIQNWSLPFQFKAMKPHFHVNVNSSKQVSCKATNAYSYNSQLDKTSPNNTSQQSLKSKVYLNTCDQGKGNAILPNENELKPDLIYFGFIYLAASVHADEKVEERTFHVVGMKVHQTIPQNDTIQYRKSLAQDIRETISHLHTQRPGLPTIPPPHSPAITSTKYLINRCHDTIRFTPFELIEKGRRAHEKAEMQRHLAEKVTERQIDREVAKGHRNELMAARTTEARLRKDQDRGDMVKACTLQRARRDQDVQKARHKHTQFLEEKRQRVQDQEMVCSFSRQHNSLARVVFRYNTWNQGNHQ</sequence>
<dbReference type="PANTHER" id="PTHR46723">
    <property type="entry name" value="LEUCINE-RICH REPEAT AND IQ DOMAIN-CONTAINING PROTEIN 3"/>
    <property type="match status" value="1"/>
</dbReference>
<dbReference type="EMBL" id="SOYY01000012">
    <property type="protein sequence ID" value="KAA0714268.1"/>
    <property type="molecule type" value="Genomic_DNA"/>
</dbReference>
<name>A0A5A9NXC0_9TELE</name>
<dbReference type="InterPro" id="IPR001611">
    <property type="entry name" value="Leu-rich_rpt"/>
</dbReference>